<proteinExistence type="inferred from homology"/>
<dbReference type="GO" id="GO:0005789">
    <property type="term" value="C:endoplasmic reticulum membrane"/>
    <property type="evidence" value="ECO:0007669"/>
    <property type="project" value="TreeGrafter"/>
</dbReference>
<comment type="similarity">
    <text evidence="3">Belongs to the lipin family.</text>
</comment>
<dbReference type="GO" id="GO:0032869">
    <property type="term" value="P:cellular response to insulin stimulus"/>
    <property type="evidence" value="ECO:0007669"/>
    <property type="project" value="TreeGrafter"/>
</dbReference>
<dbReference type="EMBL" id="JAUNZN010000002">
    <property type="protein sequence ID" value="KAK4828254.1"/>
    <property type="molecule type" value="Genomic_DNA"/>
</dbReference>
<dbReference type="GO" id="GO:0009062">
    <property type="term" value="P:fatty acid catabolic process"/>
    <property type="evidence" value="ECO:0007669"/>
    <property type="project" value="TreeGrafter"/>
</dbReference>
<evidence type="ECO:0000313" key="8">
    <source>
        <dbReference type="EMBL" id="KAK4828254.1"/>
    </source>
</evidence>
<evidence type="ECO:0000256" key="6">
    <source>
        <dbReference type="SAM" id="MobiDB-lite"/>
    </source>
</evidence>
<feature type="domain" description="LNS2/PITP" evidence="7">
    <location>
        <begin position="762"/>
        <end position="918"/>
    </location>
</feature>
<feature type="compositionally biased region" description="Basic residues" evidence="6">
    <location>
        <begin position="464"/>
        <end position="474"/>
    </location>
</feature>
<comment type="caution">
    <text evidence="8">The sequence shown here is derived from an EMBL/GenBank/DDBJ whole genome shotgun (WGS) entry which is preliminary data.</text>
</comment>
<dbReference type="AlphaFoldDB" id="A0AAN7NMJ8"/>
<accession>A0AAN7NMJ8</accession>
<dbReference type="GO" id="GO:0005829">
    <property type="term" value="C:cytosol"/>
    <property type="evidence" value="ECO:0007669"/>
    <property type="project" value="TreeGrafter"/>
</dbReference>
<feature type="compositionally biased region" description="Basic residues" evidence="6">
    <location>
        <begin position="159"/>
        <end position="169"/>
    </location>
</feature>
<evidence type="ECO:0000313" key="9">
    <source>
        <dbReference type="Proteomes" id="UP001333110"/>
    </source>
</evidence>
<dbReference type="Pfam" id="PF04571">
    <property type="entry name" value="Lipin_N"/>
    <property type="match status" value="1"/>
</dbReference>
<dbReference type="Proteomes" id="UP001333110">
    <property type="component" value="Unassembled WGS sequence"/>
</dbReference>
<feature type="region of interest" description="Disordered" evidence="6">
    <location>
        <begin position="504"/>
        <end position="536"/>
    </location>
</feature>
<dbReference type="PANTHER" id="PTHR12181">
    <property type="entry name" value="LIPIN"/>
    <property type="match status" value="1"/>
</dbReference>
<dbReference type="InterPro" id="IPR013209">
    <property type="entry name" value="LNS2"/>
</dbReference>
<evidence type="ECO:0000256" key="1">
    <source>
        <dbReference type="ARBA" id="ARBA00001180"/>
    </source>
</evidence>
<dbReference type="GO" id="GO:0008195">
    <property type="term" value="F:phosphatidate phosphatase activity"/>
    <property type="evidence" value="ECO:0007669"/>
    <property type="project" value="UniProtKB-EC"/>
</dbReference>
<dbReference type="EC" id="3.1.3.4" evidence="4"/>
<reference evidence="8 9" key="1">
    <citation type="journal article" date="2023" name="J. Hered.">
        <title>Chromosome-level genome of the wood stork (Mycteria americana) provides insight into avian chromosome evolution.</title>
        <authorList>
            <person name="Flamio R. Jr."/>
            <person name="Ramstad K.M."/>
        </authorList>
    </citation>
    <scope>NUCLEOTIDE SEQUENCE [LARGE SCALE GENOMIC DNA]</scope>
    <source>
        <strain evidence="8">JAX WOST 10</strain>
    </source>
</reference>
<protein>
    <recommendedName>
        <fullName evidence="4">phosphatidate phosphatase</fullName>
        <ecNumber evidence="4">3.1.3.4</ecNumber>
    </recommendedName>
</protein>
<feature type="region of interest" description="Disordered" evidence="6">
    <location>
        <begin position="448"/>
        <end position="479"/>
    </location>
</feature>
<evidence type="ECO:0000259" key="7">
    <source>
        <dbReference type="SMART" id="SM00775"/>
    </source>
</evidence>
<dbReference type="InterPro" id="IPR031703">
    <property type="entry name" value="Lipin_mid"/>
</dbReference>
<dbReference type="Pfam" id="PF08235">
    <property type="entry name" value="LNS2"/>
    <property type="match status" value="1"/>
</dbReference>
<dbReference type="GO" id="GO:0019432">
    <property type="term" value="P:triglyceride biosynthetic process"/>
    <property type="evidence" value="ECO:0007669"/>
    <property type="project" value="TreeGrafter"/>
</dbReference>
<keyword evidence="9" id="KW-1185">Reference proteome</keyword>
<dbReference type="InterPro" id="IPR026058">
    <property type="entry name" value="LIPIN"/>
</dbReference>
<name>A0AAN7NMJ8_MYCAM</name>
<dbReference type="SUPFAM" id="SSF56784">
    <property type="entry name" value="HAD-like"/>
    <property type="match status" value="1"/>
</dbReference>
<evidence type="ECO:0000256" key="3">
    <source>
        <dbReference type="ARBA" id="ARBA00005476"/>
    </source>
</evidence>
<organism evidence="8 9">
    <name type="scientific">Mycteria americana</name>
    <name type="common">Wood stork</name>
    <dbReference type="NCBI Taxonomy" id="33587"/>
    <lineage>
        <taxon>Eukaryota</taxon>
        <taxon>Metazoa</taxon>
        <taxon>Chordata</taxon>
        <taxon>Craniata</taxon>
        <taxon>Vertebrata</taxon>
        <taxon>Euteleostomi</taxon>
        <taxon>Archelosauria</taxon>
        <taxon>Archosauria</taxon>
        <taxon>Dinosauria</taxon>
        <taxon>Saurischia</taxon>
        <taxon>Theropoda</taxon>
        <taxon>Coelurosauria</taxon>
        <taxon>Aves</taxon>
        <taxon>Neognathae</taxon>
        <taxon>Neoaves</taxon>
        <taxon>Aequornithes</taxon>
        <taxon>Ciconiiformes</taxon>
        <taxon>Ciconiidae</taxon>
        <taxon>Mycteria</taxon>
    </lineage>
</organism>
<evidence type="ECO:0000256" key="5">
    <source>
        <dbReference type="ARBA" id="ARBA00022801"/>
    </source>
</evidence>
<dbReference type="InterPro" id="IPR007651">
    <property type="entry name" value="Lipin_N"/>
</dbReference>
<dbReference type="PANTHER" id="PTHR12181:SF11">
    <property type="entry name" value="PHOSPHATIDATE PHOSPHATASE LPIN2"/>
    <property type="match status" value="1"/>
</dbReference>
<dbReference type="GO" id="GO:0005634">
    <property type="term" value="C:nucleus"/>
    <property type="evidence" value="ECO:0007669"/>
    <property type="project" value="TreeGrafter"/>
</dbReference>
<evidence type="ECO:0000256" key="2">
    <source>
        <dbReference type="ARBA" id="ARBA00001946"/>
    </source>
</evidence>
<comment type="cofactor">
    <cofactor evidence="2">
        <name>Mg(2+)</name>
        <dbReference type="ChEBI" id="CHEBI:18420"/>
    </cofactor>
</comment>
<comment type="catalytic activity">
    <reaction evidence="1">
        <text>a 1,2-diacyl-sn-glycero-3-phosphate + H2O = a 1,2-diacyl-sn-glycerol + phosphate</text>
        <dbReference type="Rhea" id="RHEA:27429"/>
        <dbReference type="ChEBI" id="CHEBI:15377"/>
        <dbReference type="ChEBI" id="CHEBI:17815"/>
        <dbReference type="ChEBI" id="CHEBI:43474"/>
        <dbReference type="ChEBI" id="CHEBI:58608"/>
        <dbReference type="EC" id="3.1.3.4"/>
    </reaction>
    <physiologicalReaction direction="left-to-right" evidence="1">
        <dbReference type="Rhea" id="RHEA:27430"/>
    </physiologicalReaction>
</comment>
<feature type="region of interest" description="Disordered" evidence="6">
    <location>
        <begin position="647"/>
        <end position="710"/>
    </location>
</feature>
<feature type="compositionally biased region" description="Basic and acidic residues" evidence="6">
    <location>
        <begin position="647"/>
        <end position="660"/>
    </location>
</feature>
<evidence type="ECO:0000256" key="4">
    <source>
        <dbReference type="ARBA" id="ARBA00012638"/>
    </source>
</evidence>
<dbReference type="GO" id="GO:0045944">
    <property type="term" value="P:positive regulation of transcription by RNA polymerase II"/>
    <property type="evidence" value="ECO:0007669"/>
    <property type="project" value="TreeGrafter"/>
</dbReference>
<keyword evidence="5" id="KW-0378">Hydrolase</keyword>
<feature type="region of interest" description="Disordered" evidence="6">
    <location>
        <begin position="150"/>
        <end position="217"/>
    </location>
</feature>
<dbReference type="InterPro" id="IPR031315">
    <property type="entry name" value="LNS2/PITP"/>
</dbReference>
<dbReference type="Pfam" id="PF16876">
    <property type="entry name" value="Lipin_mid"/>
    <property type="match status" value="1"/>
</dbReference>
<dbReference type="SMART" id="SM00775">
    <property type="entry name" value="LNS2"/>
    <property type="match status" value="1"/>
</dbReference>
<sequence>MHGFKSQTMNYVGQLAGQVLVTVKELYKGINPATLSGCIDVIVVRQQDGTYQCSPFHVRFGKLGVLRSKEKVIDIEINGDAVDLHMKLGDNGEAFFVQETEEENEKVPAYLATSPIPTEDQFFKDTGNHLKSGENERTCVSSEIPHSVETETVFTPGSVKKKKRRRKKYKQDSRKEDQISSTGTEEIFEMEISSDDEKSVQPLRGSSNSSPKGEEQKESLIYHSKDHYPLSDGDWSPLEKAQYRLRSVWLGSSLAERDLGVLVDNKLNMSQQCATAATKANWILGCICRGITSRDRDVIILLYSALVRLRLECCVQFCPFSEPVCPKSDSELEVKPAESLLRSESHMEWTWGGFPESTKISKKEKLEHPRTATITPSEKTHFRVILSSDEVEDDDDVKDSVCTVLKPEPRTHPLLKQMDVKDSLASAIIEPQDPLPLDADHHSRLLVDPLPETKPTAKIDSPSKKKGVHKRSHHQGPDDIYLEDLKALEPEVAALYFPKSDSDPGFRQWTESDTLSGSQSPQSVGSAAADSGTECMSDSAMDLPDVTLSLCGGLNENGEISKEKFMEHIITYHEFAENPGLIDNPNLVIRIYNRYYNWALAAPMILSLQVFQKSLPKATVESWVKEKMPKKSGRWWFWRKRESMTKQIPEAKEGKTETQRANELPATIKEQVNSRPPEDDSSSDEASQELKESLKIDSAPVEHPTHGNITSYKKSLRLSSDQIAKLKLRDGPNDVVFSITTQYQGTCRCAGTIYLWNWNDKIIISDIDGTITKSDALGQILPQLGKDWTHQGIAKLYHSINENGYKFLYCSARAIGMADMTRGYLHWVNDKGTILPRGPLMLSPSSLFSAFHREVIEKKPEKFKIECLNDIKNLFAPSKQPFYAAFGNRPNDVYAYTQVGVPDCRIFTVNPKGELIQERTKGNKSSYYRLSELVEHVFPLLNKEQSSAFPCPEFSSFCYWRGPLPDLNMDDLA</sequence>
<dbReference type="InterPro" id="IPR036412">
    <property type="entry name" value="HAD-like_sf"/>
</dbReference>
<gene>
    <name evidence="8" type="ORF">QYF61_024861</name>
</gene>
<dbReference type="GO" id="GO:0003713">
    <property type="term" value="F:transcription coactivator activity"/>
    <property type="evidence" value="ECO:0007669"/>
    <property type="project" value="TreeGrafter"/>
</dbReference>
<feature type="compositionally biased region" description="Polar residues" evidence="6">
    <location>
        <begin position="509"/>
        <end position="525"/>
    </location>
</feature>